<reference evidence="2 3" key="1">
    <citation type="submission" date="2018-06" db="EMBL/GenBank/DDBJ databases">
        <authorList>
            <consortium name="Pathogen Informatics"/>
            <person name="Doyle S."/>
        </authorList>
    </citation>
    <scope>NUCLEOTIDE SEQUENCE [LARGE SCALE GENOMIC DNA]</scope>
    <source>
        <strain evidence="2 3">NCTC11370</strain>
    </source>
</reference>
<evidence type="ECO:0000313" key="2">
    <source>
        <dbReference type="EMBL" id="STO22931.1"/>
    </source>
</evidence>
<protein>
    <submittedName>
        <fullName evidence="2">Uncharacterized protein</fullName>
    </submittedName>
</protein>
<proteinExistence type="predicted"/>
<dbReference type="EMBL" id="UGGT01000001">
    <property type="protein sequence ID" value="STO22931.1"/>
    <property type="molecule type" value="Genomic_DNA"/>
</dbReference>
<feature type="region of interest" description="Disordered" evidence="1">
    <location>
        <begin position="1"/>
        <end position="22"/>
    </location>
</feature>
<dbReference type="Proteomes" id="UP000254554">
    <property type="component" value="Unassembled WGS sequence"/>
</dbReference>
<evidence type="ECO:0000313" key="3">
    <source>
        <dbReference type="Proteomes" id="UP000254554"/>
    </source>
</evidence>
<organism evidence="2 3">
    <name type="scientific">Fluoribacter dumoffii</name>
    <dbReference type="NCBI Taxonomy" id="463"/>
    <lineage>
        <taxon>Bacteria</taxon>
        <taxon>Pseudomonadati</taxon>
        <taxon>Pseudomonadota</taxon>
        <taxon>Gammaproteobacteria</taxon>
        <taxon>Legionellales</taxon>
        <taxon>Legionellaceae</taxon>
        <taxon>Fluoribacter</taxon>
    </lineage>
</organism>
<name>A0A377GEK4_9GAMM</name>
<sequence length="40" mass="4733">MPKRSSQPKGIDSKNNVKIAASKNKSKRFPLKYFYYRNLQ</sequence>
<gene>
    <name evidence="2" type="ORF">NCTC11370_03033</name>
</gene>
<dbReference type="AlphaFoldDB" id="A0A377GEK4"/>
<evidence type="ECO:0000256" key="1">
    <source>
        <dbReference type="SAM" id="MobiDB-lite"/>
    </source>
</evidence>
<accession>A0A377GEK4</accession>
<dbReference type="STRING" id="1094715.GCA_000236165_03019"/>
<feature type="compositionally biased region" description="Polar residues" evidence="1">
    <location>
        <begin position="1"/>
        <end position="16"/>
    </location>
</feature>
<keyword evidence="3" id="KW-1185">Reference proteome</keyword>